<accession>A2SNM3</accession>
<keyword evidence="2" id="KW-1185">Reference proteome</keyword>
<reference evidence="1 2" key="1">
    <citation type="journal article" date="2007" name="J. Bacteriol.">
        <title>Whole-genome analysis of the methyl tert-butyl ether-degrading beta-proteobacterium Methylibium petroleiphilum PM1.</title>
        <authorList>
            <person name="Kane S.R."/>
            <person name="Chakicherla A.Y."/>
            <person name="Chain P.S.G."/>
            <person name="Schmidt R."/>
            <person name="Shin M.W."/>
            <person name="Legler T.C."/>
            <person name="Scow K.M."/>
            <person name="Larimer F.W."/>
            <person name="Lucas S.M."/>
            <person name="Richardson P.M."/>
            <person name="Hristova K.R."/>
        </authorList>
    </citation>
    <scope>NUCLEOTIDE SEQUENCE [LARGE SCALE GENOMIC DNA]</scope>
    <source>
        <strain evidence="2">ATCC BAA-1232 / LMG 22953 / PM1</strain>
        <plasmid evidence="1 2">RPME01</plasmid>
    </source>
</reference>
<dbReference type="KEGG" id="mpt:Mpe_B0387"/>
<dbReference type="eggNOG" id="ENOG5033K68">
    <property type="taxonomic scope" value="Bacteria"/>
</dbReference>
<proteinExistence type="predicted"/>
<dbReference type="RefSeq" id="WP_011831750.1">
    <property type="nucleotide sequence ID" value="NC_008826.1"/>
</dbReference>
<dbReference type="EMBL" id="CP000556">
    <property type="protein sequence ID" value="ABM97162.1"/>
    <property type="molecule type" value="Genomic_DNA"/>
</dbReference>
<organism evidence="1 2">
    <name type="scientific">Methylibium petroleiphilum (strain ATCC BAA-1232 / LMG 22953 / PM1)</name>
    <dbReference type="NCBI Taxonomy" id="420662"/>
    <lineage>
        <taxon>Bacteria</taxon>
        <taxon>Pseudomonadati</taxon>
        <taxon>Pseudomonadota</taxon>
        <taxon>Betaproteobacteria</taxon>
        <taxon>Burkholderiales</taxon>
        <taxon>Sphaerotilaceae</taxon>
        <taxon>Methylibium</taxon>
    </lineage>
</organism>
<evidence type="ECO:0000313" key="2">
    <source>
        <dbReference type="Proteomes" id="UP000000366"/>
    </source>
</evidence>
<evidence type="ECO:0000313" key="1">
    <source>
        <dbReference type="EMBL" id="ABM97162.1"/>
    </source>
</evidence>
<dbReference type="Proteomes" id="UP000000366">
    <property type="component" value="Plasmid RPME01"/>
</dbReference>
<dbReference type="AlphaFoldDB" id="A2SNM3"/>
<keyword evidence="1" id="KW-0614">Plasmid</keyword>
<dbReference type="HOGENOM" id="CLU_2449748_0_0_4"/>
<name>A2SNM3_METPP</name>
<protein>
    <submittedName>
        <fullName evidence="1">Uncharacterized protein</fullName>
    </submittedName>
</protein>
<geneLocation type="plasmid" evidence="1 2">
    <name>RPME01</name>
</geneLocation>
<sequence length="105" mass="12243">MPQRPAPKFELVARCVDIPMSKVQDLFDMMDRSRDVSFATFARRTNWQPVASRLGCAVGSQKGLHLKDDYHVGYKRSTWRGHPCYYLDHSRIEHIFVAPDHPDFH</sequence>
<gene>
    <name evidence="1" type="ordered locus">Mpe_B0387</name>
</gene>